<sequence>MNEEQIERYIPKTAAERKAYVEERANDLERMKKDIAYLLKEVEELKGGPRQGSSKDDNGRGDTLKSMDSIHEEKRRIKEEQLLVDHPNFKPSKRLKDSLIEDGETKTE</sequence>
<evidence type="ECO:0000313" key="3">
    <source>
        <dbReference type="Proteomes" id="UP000095751"/>
    </source>
</evidence>
<feature type="compositionally biased region" description="Basic and acidic residues" evidence="1">
    <location>
        <begin position="94"/>
        <end position="108"/>
    </location>
</feature>
<keyword evidence="3" id="KW-1185">Reference proteome</keyword>
<feature type="compositionally biased region" description="Basic and acidic residues" evidence="1">
    <location>
        <begin position="43"/>
        <end position="83"/>
    </location>
</feature>
<gene>
    <name evidence="2" type="ORF">FRACYDRAFT_268596</name>
</gene>
<protein>
    <submittedName>
        <fullName evidence="2">Uncharacterized protein</fullName>
    </submittedName>
</protein>
<evidence type="ECO:0000313" key="2">
    <source>
        <dbReference type="EMBL" id="OEU17155.1"/>
    </source>
</evidence>
<dbReference type="EMBL" id="KV784357">
    <property type="protein sequence ID" value="OEU17155.1"/>
    <property type="molecule type" value="Genomic_DNA"/>
</dbReference>
<evidence type="ECO:0000256" key="1">
    <source>
        <dbReference type="SAM" id="MobiDB-lite"/>
    </source>
</evidence>
<dbReference type="KEGG" id="fcy:FRACYDRAFT_268596"/>
<dbReference type="Proteomes" id="UP000095751">
    <property type="component" value="Unassembled WGS sequence"/>
</dbReference>
<dbReference type="InParanoid" id="A0A1E7FGJ4"/>
<proteinExistence type="predicted"/>
<reference evidence="2 3" key="1">
    <citation type="submission" date="2016-09" db="EMBL/GenBank/DDBJ databases">
        <title>Extensive genetic diversity and differential bi-allelic expression allows diatom success in the polar Southern Ocean.</title>
        <authorList>
            <consortium name="DOE Joint Genome Institute"/>
            <person name="Mock T."/>
            <person name="Otillar R.P."/>
            <person name="Strauss J."/>
            <person name="Dupont C."/>
            <person name="Frickenhaus S."/>
            <person name="Maumus F."/>
            <person name="Mcmullan M."/>
            <person name="Sanges R."/>
            <person name="Schmutz J."/>
            <person name="Toseland A."/>
            <person name="Valas R."/>
            <person name="Veluchamy A."/>
            <person name="Ward B.J."/>
            <person name="Allen A."/>
            <person name="Barry K."/>
            <person name="Falciatore A."/>
            <person name="Ferrante M."/>
            <person name="Fortunato A.E."/>
            <person name="Gloeckner G."/>
            <person name="Gruber A."/>
            <person name="Hipkin R."/>
            <person name="Janech M."/>
            <person name="Kroth P."/>
            <person name="Leese F."/>
            <person name="Lindquist E."/>
            <person name="Lyon B.R."/>
            <person name="Martin J."/>
            <person name="Mayer C."/>
            <person name="Parker M."/>
            <person name="Quesneville H."/>
            <person name="Raymond J."/>
            <person name="Uhlig C."/>
            <person name="Valentin K.U."/>
            <person name="Worden A.Z."/>
            <person name="Armbrust E.V."/>
            <person name="Bowler C."/>
            <person name="Green B."/>
            <person name="Moulton V."/>
            <person name="Van Oosterhout C."/>
            <person name="Grigoriev I."/>
        </authorList>
    </citation>
    <scope>NUCLEOTIDE SEQUENCE [LARGE SCALE GENOMIC DNA]</scope>
    <source>
        <strain evidence="2 3">CCMP1102</strain>
    </source>
</reference>
<dbReference type="OrthoDB" id="52593at2759"/>
<dbReference type="AlphaFoldDB" id="A0A1E7FGJ4"/>
<organism evidence="2 3">
    <name type="scientific">Fragilariopsis cylindrus CCMP1102</name>
    <dbReference type="NCBI Taxonomy" id="635003"/>
    <lineage>
        <taxon>Eukaryota</taxon>
        <taxon>Sar</taxon>
        <taxon>Stramenopiles</taxon>
        <taxon>Ochrophyta</taxon>
        <taxon>Bacillariophyta</taxon>
        <taxon>Bacillariophyceae</taxon>
        <taxon>Bacillariophycidae</taxon>
        <taxon>Bacillariales</taxon>
        <taxon>Bacillariaceae</taxon>
        <taxon>Fragilariopsis</taxon>
    </lineage>
</organism>
<accession>A0A1E7FGJ4</accession>
<name>A0A1E7FGJ4_9STRA</name>
<feature type="region of interest" description="Disordered" evidence="1">
    <location>
        <begin position="43"/>
        <end position="108"/>
    </location>
</feature>